<dbReference type="GO" id="GO:0004622">
    <property type="term" value="F:phosphatidylcholine lysophospholipase activity"/>
    <property type="evidence" value="ECO:0007669"/>
    <property type="project" value="TreeGrafter"/>
</dbReference>
<keyword evidence="3" id="KW-1185">Reference proteome</keyword>
<dbReference type="Gene3D" id="3.40.50.1110">
    <property type="entry name" value="SGNH hydrolase"/>
    <property type="match status" value="1"/>
</dbReference>
<dbReference type="Proteomes" id="UP000566819">
    <property type="component" value="Unassembled WGS sequence"/>
</dbReference>
<dbReference type="CDD" id="cd00229">
    <property type="entry name" value="SGNH_hydrolase"/>
    <property type="match status" value="1"/>
</dbReference>
<proteinExistence type="predicted"/>
<comment type="caution">
    <text evidence="2">The sequence shown here is derived from an EMBL/GenBank/DDBJ whole genome shotgun (WGS) entry which is preliminary data.</text>
</comment>
<evidence type="ECO:0000313" key="2">
    <source>
        <dbReference type="EMBL" id="KAF4626033.1"/>
    </source>
</evidence>
<organism evidence="2 3">
    <name type="scientific">Cudoniella acicularis</name>
    <dbReference type="NCBI Taxonomy" id="354080"/>
    <lineage>
        <taxon>Eukaryota</taxon>
        <taxon>Fungi</taxon>
        <taxon>Dikarya</taxon>
        <taxon>Ascomycota</taxon>
        <taxon>Pezizomycotina</taxon>
        <taxon>Leotiomycetes</taxon>
        <taxon>Helotiales</taxon>
        <taxon>Tricladiaceae</taxon>
        <taxon>Cudoniella</taxon>
    </lineage>
</organism>
<dbReference type="AlphaFoldDB" id="A0A8H4RAN4"/>
<dbReference type="PANTHER" id="PTHR30383:SF19">
    <property type="entry name" value="FIBRONECTIN TYPE-III DOMAIN-CONTAINING PROTEIN"/>
    <property type="match status" value="1"/>
</dbReference>
<dbReference type="EMBL" id="JAAMPI010001241">
    <property type="protein sequence ID" value="KAF4626033.1"/>
    <property type="molecule type" value="Genomic_DNA"/>
</dbReference>
<feature type="domain" description="SGNH hydrolase-type esterase" evidence="1">
    <location>
        <begin position="18"/>
        <end position="198"/>
    </location>
</feature>
<dbReference type="InterPro" id="IPR036514">
    <property type="entry name" value="SGNH_hydro_sf"/>
</dbReference>
<dbReference type="InterPro" id="IPR013830">
    <property type="entry name" value="SGNH_hydro"/>
</dbReference>
<evidence type="ECO:0000259" key="1">
    <source>
        <dbReference type="Pfam" id="PF13472"/>
    </source>
</evidence>
<dbReference type="SUPFAM" id="SSF52266">
    <property type="entry name" value="SGNH hydrolase"/>
    <property type="match status" value="1"/>
</dbReference>
<dbReference type="InterPro" id="IPR051532">
    <property type="entry name" value="Ester_Hydrolysis_Enzymes"/>
</dbReference>
<reference evidence="2 3" key="1">
    <citation type="submission" date="2020-03" db="EMBL/GenBank/DDBJ databases">
        <title>Draft Genome Sequence of Cudoniella acicularis.</title>
        <authorList>
            <person name="Buettner E."/>
            <person name="Kellner H."/>
        </authorList>
    </citation>
    <scope>NUCLEOTIDE SEQUENCE [LARGE SCALE GENOMIC DNA]</scope>
    <source>
        <strain evidence="2 3">DSM 108380</strain>
    </source>
</reference>
<dbReference type="Pfam" id="PF13472">
    <property type="entry name" value="Lipase_GDSL_2"/>
    <property type="match status" value="1"/>
</dbReference>
<dbReference type="PANTHER" id="PTHR30383">
    <property type="entry name" value="THIOESTERASE 1/PROTEASE 1/LYSOPHOSPHOLIPASE L1"/>
    <property type="match status" value="1"/>
</dbReference>
<dbReference type="OrthoDB" id="408760at2759"/>
<name>A0A8H4RAN4_9HELO</name>
<evidence type="ECO:0000313" key="3">
    <source>
        <dbReference type="Proteomes" id="UP000566819"/>
    </source>
</evidence>
<protein>
    <recommendedName>
        <fullName evidence="1">SGNH hydrolase-type esterase domain-containing protein</fullName>
    </recommendedName>
</protein>
<accession>A0A8H4RAN4</accession>
<sequence>MAQSGSDAQAKRTLKILCFGDSLTEGYAQWGAVMAPYSKTLGKVLREKMGEEWEIEVATEGVSGELVMGMPRRMGRVYEKPENKLSPPDFTIFLGGTNDLAYNRPANTILNDIKATVAVPLSRGARVLLMTVPECKVKRESLDTRRNELNGLIKGYAEENKDVFVFDLFDKIQYHSMDEEDRHEIWDDGLHLTAEGYRWMGELAAKRLLEILGATDEPVR</sequence>
<gene>
    <name evidence="2" type="ORF">G7Y89_g12134</name>
</gene>